<keyword evidence="3 11" id="KW-0732">Signal</keyword>
<feature type="signal peptide" evidence="11">
    <location>
        <begin position="1"/>
        <end position="21"/>
    </location>
</feature>
<dbReference type="InterPro" id="IPR036179">
    <property type="entry name" value="Ig-like_dom_sf"/>
</dbReference>
<dbReference type="PROSITE" id="PS50835">
    <property type="entry name" value="IG_LIKE"/>
    <property type="match status" value="1"/>
</dbReference>
<dbReference type="InterPro" id="IPR003598">
    <property type="entry name" value="Ig_sub2"/>
</dbReference>
<keyword evidence="10" id="KW-0812">Transmembrane</keyword>
<dbReference type="SUPFAM" id="SSF52058">
    <property type="entry name" value="L domain-like"/>
    <property type="match status" value="1"/>
</dbReference>
<name>T1JDK8_STRMM</name>
<organism evidence="13 14">
    <name type="scientific">Strigamia maritima</name>
    <name type="common">European centipede</name>
    <name type="synonym">Geophilus maritimus</name>
    <dbReference type="NCBI Taxonomy" id="126957"/>
    <lineage>
        <taxon>Eukaryota</taxon>
        <taxon>Metazoa</taxon>
        <taxon>Ecdysozoa</taxon>
        <taxon>Arthropoda</taxon>
        <taxon>Myriapoda</taxon>
        <taxon>Chilopoda</taxon>
        <taxon>Pleurostigmophora</taxon>
        <taxon>Geophilomorpha</taxon>
        <taxon>Linotaeniidae</taxon>
        <taxon>Strigamia</taxon>
    </lineage>
</organism>
<dbReference type="InterPro" id="IPR003599">
    <property type="entry name" value="Ig_sub"/>
</dbReference>
<dbReference type="SMART" id="SM00369">
    <property type="entry name" value="LRR_TYP"/>
    <property type="match status" value="6"/>
</dbReference>
<keyword evidence="4" id="KW-0677">Repeat</keyword>
<keyword evidence="8" id="KW-0393">Immunoglobulin domain</keyword>
<evidence type="ECO:0000256" key="11">
    <source>
        <dbReference type="SAM" id="SignalP"/>
    </source>
</evidence>
<dbReference type="InterPro" id="IPR013783">
    <property type="entry name" value="Ig-like_fold"/>
</dbReference>
<dbReference type="InterPro" id="IPR000483">
    <property type="entry name" value="Cys-rich_flank_reg_C"/>
</dbReference>
<evidence type="ECO:0000259" key="12">
    <source>
        <dbReference type="PROSITE" id="PS50835"/>
    </source>
</evidence>
<dbReference type="InterPro" id="IPR032675">
    <property type="entry name" value="LRR_dom_sf"/>
</dbReference>
<dbReference type="EnsemblMetazoa" id="SMAR011890-RA">
    <property type="protein sequence ID" value="SMAR011890-PA"/>
    <property type="gene ID" value="SMAR011890"/>
</dbReference>
<dbReference type="OMA" id="MYLLRAS"/>
<dbReference type="EMBL" id="JH432107">
    <property type="status" value="NOT_ANNOTATED_CDS"/>
    <property type="molecule type" value="Genomic_DNA"/>
</dbReference>
<reference evidence="14" key="1">
    <citation type="submission" date="2011-05" db="EMBL/GenBank/DDBJ databases">
        <authorList>
            <person name="Richards S.R."/>
            <person name="Qu J."/>
            <person name="Jiang H."/>
            <person name="Jhangiani S.N."/>
            <person name="Agravi P."/>
            <person name="Goodspeed R."/>
            <person name="Gross S."/>
            <person name="Mandapat C."/>
            <person name="Jackson L."/>
            <person name="Mathew T."/>
            <person name="Pu L."/>
            <person name="Thornton R."/>
            <person name="Saada N."/>
            <person name="Wilczek-Boney K.B."/>
            <person name="Lee S."/>
            <person name="Kovar C."/>
            <person name="Wu Y."/>
            <person name="Scherer S.E."/>
            <person name="Worley K.C."/>
            <person name="Muzny D.M."/>
            <person name="Gibbs R."/>
        </authorList>
    </citation>
    <scope>NUCLEOTIDE SEQUENCE</scope>
    <source>
        <strain evidence="14">Brora</strain>
    </source>
</reference>
<evidence type="ECO:0000313" key="13">
    <source>
        <dbReference type="EnsemblMetazoa" id="SMAR011890-PA"/>
    </source>
</evidence>
<keyword evidence="7" id="KW-0325">Glycoprotein</keyword>
<keyword evidence="10" id="KW-0472">Membrane</keyword>
<dbReference type="InterPro" id="IPR007110">
    <property type="entry name" value="Ig-like_dom"/>
</dbReference>
<dbReference type="AlphaFoldDB" id="T1JDK8"/>
<evidence type="ECO:0000256" key="8">
    <source>
        <dbReference type="ARBA" id="ARBA00023319"/>
    </source>
</evidence>
<feature type="region of interest" description="Disordered" evidence="9">
    <location>
        <begin position="480"/>
        <end position="503"/>
    </location>
</feature>
<dbReference type="InterPro" id="IPR051963">
    <property type="entry name" value="Adhesion_GPCR_A"/>
</dbReference>
<dbReference type="SMART" id="SM00409">
    <property type="entry name" value="IG"/>
    <property type="match status" value="1"/>
</dbReference>
<evidence type="ECO:0000256" key="1">
    <source>
        <dbReference type="ARBA" id="ARBA00007343"/>
    </source>
</evidence>
<dbReference type="FunFam" id="2.60.40.10:FF:000032">
    <property type="entry name" value="palladin isoform X1"/>
    <property type="match status" value="1"/>
</dbReference>
<dbReference type="Pfam" id="PF07679">
    <property type="entry name" value="I-set"/>
    <property type="match status" value="1"/>
</dbReference>
<evidence type="ECO:0000256" key="5">
    <source>
        <dbReference type="ARBA" id="ARBA00023157"/>
    </source>
</evidence>
<evidence type="ECO:0000256" key="10">
    <source>
        <dbReference type="SAM" id="Phobius"/>
    </source>
</evidence>
<dbReference type="GO" id="GO:0007166">
    <property type="term" value="P:cell surface receptor signaling pathway"/>
    <property type="evidence" value="ECO:0007669"/>
    <property type="project" value="TreeGrafter"/>
</dbReference>
<dbReference type="SMART" id="SM00408">
    <property type="entry name" value="IGc2"/>
    <property type="match status" value="1"/>
</dbReference>
<dbReference type="InterPro" id="IPR013098">
    <property type="entry name" value="Ig_I-set"/>
</dbReference>
<dbReference type="PANTHER" id="PTHR45930:SF4">
    <property type="entry name" value="ADHESION G PROTEIN-COUPLED RECEPTOR A3"/>
    <property type="match status" value="1"/>
</dbReference>
<dbReference type="PANTHER" id="PTHR45930">
    <property type="entry name" value="G-PROTEIN COUPLED RECEPTOR 124-LIKE PROTEIN"/>
    <property type="match status" value="1"/>
</dbReference>
<dbReference type="HOGENOM" id="CLU_020233_2_0_1"/>
<evidence type="ECO:0000256" key="9">
    <source>
        <dbReference type="SAM" id="MobiDB-lite"/>
    </source>
</evidence>
<feature type="chain" id="PRO_5004579545" description="Ig-like domain-containing protein" evidence="11">
    <location>
        <begin position="22"/>
        <end position="543"/>
    </location>
</feature>
<dbReference type="InterPro" id="IPR001611">
    <property type="entry name" value="Leu-rich_rpt"/>
</dbReference>
<dbReference type="SMART" id="SM00082">
    <property type="entry name" value="LRRCT"/>
    <property type="match status" value="1"/>
</dbReference>
<dbReference type="Pfam" id="PF13855">
    <property type="entry name" value="LRR_8"/>
    <property type="match status" value="1"/>
</dbReference>
<feature type="transmembrane region" description="Helical" evidence="10">
    <location>
        <begin position="376"/>
        <end position="397"/>
    </location>
</feature>
<comment type="similarity">
    <text evidence="1">Belongs to the G-protein coupled receptor 2 family. Adhesion G-protein coupled receptor (ADGR) subfamily.</text>
</comment>
<evidence type="ECO:0000256" key="3">
    <source>
        <dbReference type="ARBA" id="ARBA00022729"/>
    </source>
</evidence>
<feature type="domain" description="Ig-like" evidence="12">
    <location>
        <begin position="241"/>
        <end position="360"/>
    </location>
</feature>
<keyword evidence="2" id="KW-0433">Leucine-rich repeat</keyword>
<proteinExistence type="inferred from homology"/>
<dbReference type="InterPro" id="IPR003591">
    <property type="entry name" value="Leu-rich_rpt_typical-subtyp"/>
</dbReference>
<reference evidence="13" key="2">
    <citation type="submission" date="2015-02" db="UniProtKB">
        <authorList>
            <consortium name="EnsemblMetazoa"/>
        </authorList>
    </citation>
    <scope>IDENTIFICATION</scope>
</reference>
<evidence type="ECO:0000313" key="14">
    <source>
        <dbReference type="Proteomes" id="UP000014500"/>
    </source>
</evidence>
<dbReference type="Gene3D" id="2.60.40.10">
    <property type="entry name" value="Immunoglobulins"/>
    <property type="match status" value="1"/>
</dbReference>
<dbReference type="eggNOG" id="KOG0619">
    <property type="taxonomic scope" value="Eukaryota"/>
</dbReference>
<keyword evidence="6" id="KW-0675">Receptor</keyword>
<dbReference type="STRING" id="126957.T1JDK8"/>
<dbReference type="Gene3D" id="3.80.10.10">
    <property type="entry name" value="Ribonuclease Inhibitor"/>
    <property type="match status" value="2"/>
</dbReference>
<feature type="compositionally biased region" description="Polar residues" evidence="9">
    <location>
        <begin position="480"/>
        <end position="497"/>
    </location>
</feature>
<keyword evidence="14" id="KW-1185">Reference proteome</keyword>
<evidence type="ECO:0000256" key="7">
    <source>
        <dbReference type="ARBA" id="ARBA00023180"/>
    </source>
</evidence>
<accession>T1JDK8</accession>
<dbReference type="GO" id="GO:0005886">
    <property type="term" value="C:plasma membrane"/>
    <property type="evidence" value="ECO:0007669"/>
    <property type="project" value="TreeGrafter"/>
</dbReference>
<evidence type="ECO:0000256" key="2">
    <source>
        <dbReference type="ARBA" id="ARBA00022614"/>
    </source>
</evidence>
<dbReference type="SUPFAM" id="SSF48726">
    <property type="entry name" value="Immunoglobulin"/>
    <property type="match status" value="1"/>
</dbReference>
<evidence type="ECO:0000256" key="4">
    <source>
        <dbReference type="ARBA" id="ARBA00022737"/>
    </source>
</evidence>
<keyword evidence="5" id="KW-1015">Disulfide bond</keyword>
<dbReference type="FunFam" id="3.80.10.10:FF:000082">
    <property type="entry name" value="Leucine-rich repeat-containing 24"/>
    <property type="match status" value="1"/>
</dbReference>
<dbReference type="PhylomeDB" id="T1JDK8"/>
<dbReference type="Proteomes" id="UP000014500">
    <property type="component" value="Unassembled WGS sequence"/>
</dbReference>
<sequence length="543" mass="58897">MDLAKHLTAVIMAALLINVHGCPNNCSCRWKSGKETVDCARKGIQKIPDGIASGTQVLNVSGNPLVTVPSQAFLQAGLLNLQRIYLSRCNLKQVSEFAFAQLTNLIDLDIGYNSLVSVPSKSFTECPALRRLVLSGNPIAKLEANAFTRLSFLTVLEISHCQIRVVAPRAFDGLTALTHLKLDGNQLTTLKGGVVVALVSLHGAALQGNPWRCDCALREMRVWLVKGRVPCPIPPVCEQPPRVRGIPLDRVDLTELACEPRGNSEQTMSVFVGSDAAISCRTSAVPEAQVRWAKAGRVLVNWTSTSTSVVSGRRYLIVENGTTDKTSTLVIPAVQNADAGVYTCRANNRAGEWSAGTNLHVLHVSLAASKLNRHQIVALIAGILIVVVLLLLIGVLVGRRRKSLVKSVSSKDKNVNGVSYSGDNNCHSKMIRRTLLSNCTSYESADCQAYAKSFLDNTLLSRPDVVNVQTENESLTISLTPAETNNKWPPSIATGNRASEEKRPSRYALLTTFQSSDDLLCDQFEASFVSGPDKLLKTDAWDQ</sequence>
<keyword evidence="10" id="KW-1133">Transmembrane helix</keyword>
<evidence type="ECO:0000256" key="6">
    <source>
        <dbReference type="ARBA" id="ARBA00023170"/>
    </source>
</evidence>
<protein>
    <recommendedName>
        <fullName evidence="12">Ig-like domain-containing protein</fullName>
    </recommendedName>
</protein>